<reference evidence="3" key="1">
    <citation type="submission" date="2023-04" db="EMBL/GenBank/DDBJ databases">
        <title>Ambrosiozyma monospora NBRC 1965.</title>
        <authorList>
            <person name="Ichikawa N."/>
            <person name="Sato H."/>
            <person name="Tonouchi N."/>
        </authorList>
    </citation>
    <scope>NUCLEOTIDE SEQUENCE</scope>
    <source>
        <strain evidence="3">NBRC 1965</strain>
    </source>
</reference>
<feature type="compositionally biased region" description="Polar residues" evidence="1">
    <location>
        <begin position="641"/>
        <end position="651"/>
    </location>
</feature>
<feature type="compositionally biased region" description="Polar residues" evidence="1">
    <location>
        <begin position="205"/>
        <end position="218"/>
    </location>
</feature>
<evidence type="ECO:0000259" key="2">
    <source>
        <dbReference type="PROSITE" id="PS51082"/>
    </source>
</evidence>
<feature type="compositionally biased region" description="Polar residues" evidence="1">
    <location>
        <begin position="265"/>
        <end position="274"/>
    </location>
</feature>
<feature type="compositionally biased region" description="Basic and acidic residues" evidence="1">
    <location>
        <begin position="783"/>
        <end position="792"/>
    </location>
</feature>
<feature type="compositionally biased region" description="Low complexity" evidence="1">
    <location>
        <begin position="219"/>
        <end position="264"/>
    </location>
</feature>
<sequence length="802" mass="84253">MNEIELLKTKIKATQTQLNSTSGPNVSIEEKNQVTAKLTHFSDKVPQLVSALSAIEDKINSAKIEVYRLNLQKQNPAGIQIRGTGPNGQVTEADKRIAKQKAMLQAKMAALTGKPAPNFDAFEQNEAKITQEAERISKEYQNEKAMVTDISQSISQLINEVSDSLSLSNATQVGYNKWELGQGVQNHEVKDFIDLLQASKPVPSPSASRSTSPYANNFSQPSHLTSSSHSPSSAPAVPAKKPFTAIPSASQSPSIASSASPVVSMTPSPQSSPVSKHPHLSASEERARKIKEKAEKRMNERLAKLGLRRSKPNSPAAAAAAAAVASPASTPERTASPAQSPSRSPVSPKRGPPPPVPRRSPVEQSKPASPIAAPALPPAAVPVAPVSQVAPVLPVDDESSSDDDDDAEEEALMRRIAEQKALEKKAQEAKEKQRAERREKKKKEKEARLAKLRAEMEALEKKNAAGSDSSDDEWGDAHEYHEYKEAKPEPISVPKSQIVPSAPAAPKVVEQEHKPSHTSFNPFAKMAAKENKPDGVASTSAALSPSAIPPVASSAPSVPSPVASTTSPAPKNNNPFFKPEKKDSFDANQLQAQREAQRGLSKDDEDDGWGSESGDDDDDEDEMPLGSKQADLATLLFGGMRSNTLTSQPTGSAASKSPEPSSIPPPPPMQVQVPTAASVPAPPPNTTTMPPIPNAPPINGVPPIPVSAPPVAVAPPPPPPVPSMGAPPPAPPLPFGGAPPAPPPPPPSGGAPSLQPTVTGGPPDAGAINALLGDIRSGARLRKVDDSEKHISENSIAGTVLN</sequence>
<name>A0A9W6YWV5_AMBMO</name>
<evidence type="ECO:0000256" key="1">
    <source>
        <dbReference type="SAM" id="MobiDB-lite"/>
    </source>
</evidence>
<dbReference type="GO" id="GO:0003779">
    <property type="term" value="F:actin binding"/>
    <property type="evidence" value="ECO:0007669"/>
    <property type="project" value="InterPro"/>
</dbReference>
<organism evidence="3 4">
    <name type="scientific">Ambrosiozyma monospora</name>
    <name type="common">Yeast</name>
    <name type="synonym">Endomycopsis monosporus</name>
    <dbReference type="NCBI Taxonomy" id="43982"/>
    <lineage>
        <taxon>Eukaryota</taxon>
        <taxon>Fungi</taxon>
        <taxon>Dikarya</taxon>
        <taxon>Ascomycota</taxon>
        <taxon>Saccharomycotina</taxon>
        <taxon>Pichiomycetes</taxon>
        <taxon>Pichiales</taxon>
        <taxon>Pichiaceae</taxon>
        <taxon>Ambrosiozyma</taxon>
    </lineage>
</organism>
<accession>A0A9W6YWV5</accession>
<comment type="caution">
    <text evidence="3">The sequence shown here is derived from an EMBL/GenBank/DDBJ whole genome shotgun (WGS) entry which is preliminary data.</text>
</comment>
<protein>
    <submittedName>
        <fullName evidence="3">Unnamed protein product</fullName>
    </submittedName>
</protein>
<proteinExistence type="predicted"/>
<feature type="region of interest" description="Disordered" evidence="1">
    <location>
        <begin position="783"/>
        <end position="802"/>
    </location>
</feature>
<feature type="domain" description="WH2" evidence="2">
    <location>
        <begin position="767"/>
        <end position="784"/>
    </location>
</feature>
<evidence type="ECO:0000313" key="4">
    <source>
        <dbReference type="Proteomes" id="UP001165063"/>
    </source>
</evidence>
<keyword evidence="4" id="KW-1185">Reference proteome</keyword>
<feature type="compositionally biased region" description="Low complexity" evidence="1">
    <location>
        <begin position="314"/>
        <end position="329"/>
    </location>
</feature>
<feature type="compositionally biased region" description="Basic and acidic residues" evidence="1">
    <location>
        <begin position="411"/>
        <end position="463"/>
    </location>
</feature>
<dbReference type="EMBL" id="BSXU01001889">
    <property type="protein sequence ID" value="GMG32083.1"/>
    <property type="molecule type" value="Genomic_DNA"/>
</dbReference>
<dbReference type="AlphaFoldDB" id="A0A9W6YWV5"/>
<feature type="compositionally biased region" description="Acidic residues" evidence="1">
    <location>
        <begin position="603"/>
        <end position="623"/>
    </location>
</feature>
<gene>
    <name evidence="3" type="ORF">Amon01_000409500</name>
</gene>
<feature type="compositionally biased region" description="Basic and acidic residues" evidence="1">
    <location>
        <begin position="282"/>
        <end position="303"/>
    </location>
</feature>
<feature type="compositionally biased region" description="Pro residues" evidence="1">
    <location>
        <begin position="680"/>
        <end position="749"/>
    </location>
</feature>
<feature type="compositionally biased region" description="Acidic residues" evidence="1">
    <location>
        <begin position="395"/>
        <end position="410"/>
    </location>
</feature>
<feature type="compositionally biased region" description="Polar residues" evidence="1">
    <location>
        <begin position="793"/>
        <end position="802"/>
    </location>
</feature>
<feature type="compositionally biased region" description="Low complexity" evidence="1">
    <location>
        <begin position="340"/>
        <end position="349"/>
    </location>
</feature>
<dbReference type="Proteomes" id="UP001165063">
    <property type="component" value="Unassembled WGS sequence"/>
</dbReference>
<evidence type="ECO:0000313" key="3">
    <source>
        <dbReference type="EMBL" id="GMG32083.1"/>
    </source>
</evidence>
<dbReference type="InterPro" id="IPR003124">
    <property type="entry name" value="WH2_dom"/>
</dbReference>
<feature type="region of interest" description="Disordered" evidence="1">
    <location>
        <begin position="200"/>
        <end position="376"/>
    </location>
</feature>
<dbReference type="PROSITE" id="PS51082">
    <property type="entry name" value="WH2"/>
    <property type="match status" value="1"/>
</dbReference>
<feature type="region of interest" description="Disordered" evidence="1">
    <location>
        <begin position="390"/>
        <end position="769"/>
    </location>
</feature>
<feature type="compositionally biased region" description="Basic and acidic residues" evidence="1">
    <location>
        <begin position="475"/>
        <end position="488"/>
    </location>
</feature>
<feature type="compositionally biased region" description="Low complexity" evidence="1">
    <location>
        <begin position="536"/>
        <end position="577"/>
    </location>
</feature>